<dbReference type="InterPro" id="IPR001214">
    <property type="entry name" value="SET_dom"/>
</dbReference>
<dbReference type="SMART" id="SM00317">
    <property type="entry name" value="SET"/>
    <property type="match status" value="1"/>
</dbReference>
<gene>
    <name evidence="4" type="ORF">SPI_00467</name>
</gene>
<proteinExistence type="predicted"/>
<dbReference type="InterPro" id="IPR046341">
    <property type="entry name" value="SET_dom_sf"/>
</dbReference>
<accession>A0A162JFR9</accession>
<evidence type="ECO:0000259" key="3">
    <source>
        <dbReference type="PROSITE" id="PS50280"/>
    </source>
</evidence>
<comment type="caution">
    <text evidence="4">The sequence shown here is derived from an EMBL/GenBank/DDBJ whole genome shotgun (WGS) entry which is preliminary data.</text>
</comment>
<evidence type="ECO:0000313" key="5">
    <source>
        <dbReference type="Proteomes" id="UP000076874"/>
    </source>
</evidence>
<protein>
    <submittedName>
        <fullName evidence="4">Oxysterol-binding protein</fullName>
    </submittedName>
</protein>
<dbReference type="STRING" id="1081102.A0A162JFR9"/>
<name>A0A162JFR9_9HYPO</name>
<dbReference type="Gene3D" id="2.170.270.10">
    <property type="entry name" value="SET domain"/>
    <property type="match status" value="1"/>
</dbReference>
<dbReference type="PROSITE" id="PS50280">
    <property type="entry name" value="SET"/>
    <property type="match status" value="1"/>
</dbReference>
<feature type="signal peptide" evidence="2">
    <location>
        <begin position="1"/>
        <end position="25"/>
    </location>
</feature>
<dbReference type="PANTHER" id="PTHR47332">
    <property type="entry name" value="SET DOMAIN-CONTAINING PROTEIN 5"/>
    <property type="match status" value="1"/>
</dbReference>
<dbReference type="PANTHER" id="PTHR47332:SF4">
    <property type="entry name" value="SET DOMAIN-CONTAINING PROTEIN 5"/>
    <property type="match status" value="1"/>
</dbReference>
<dbReference type="OrthoDB" id="265717at2759"/>
<feature type="chain" id="PRO_5007836481" evidence="2">
    <location>
        <begin position="26"/>
        <end position="413"/>
    </location>
</feature>
<dbReference type="Pfam" id="PF00856">
    <property type="entry name" value="SET"/>
    <property type="match status" value="1"/>
</dbReference>
<dbReference type="InterPro" id="IPR053185">
    <property type="entry name" value="SET_domain_protein"/>
</dbReference>
<dbReference type="SUPFAM" id="SSF82199">
    <property type="entry name" value="SET domain"/>
    <property type="match status" value="1"/>
</dbReference>
<dbReference type="CDD" id="cd20071">
    <property type="entry name" value="SET_SMYD"/>
    <property type="match status" value="1"/>
</dbReference>
<feature type="domain" description="SET" evidence="3">
    <location>
        <begin position="75"/>
        <end position="244"/>
    </location>
</feature>
<dbReference type="Proteomes" id="UP000076874">
    <property type="component" value="Unassembled WGS sequence"/>
</dbReference>
<keyword evidence="2" id="KW-0732">Signal</keyword>
<dbReference type="EMBL" id="AZHD01000001">
    <property type="protein sequence ID" value="OAA68272.1"/>
    <property type="molecule type" value="Genomic_DNA"/>
</dbReference>
<reference evidence="4 5" key="1">
    <citation type="journal article" date="2016" name="Genome Biol. Evol.">
        <title>Divergent and convergent evolution of fungal pathogenicity.</title>
        <authorList>
            <person name="Shang Y."/>
            <person name="Xiao G."/>
            <person name="Zheng P."/>
            <person name="Cen K."/>
            <person name="Zhan S."/>
            <person name="Wang C."/>
        </authorList>
    </citation>
    <scope>NUCLEOTIDE SEQUENCE [LARGE SCALE GENOMIC DNA]</scope>
    <source>
        <strain evidence="4 5">RCEF 264</strain>
    </source>
</reference>
<evidence type="ECO:0000313" key="4">
    <source>
        <dbReference type="EMBL" id="OAA68272.1"/>
    </source>
</evidence>
<keyword evidence="5" id="KW-1185">Reference proteome</keyword>
<sequence>MRLCSRSGLPLLGVTMQLVAGRAAADATQTSLAVPVCWAPSQQALNPTWTCPHNTSYLDGNGNDDSDNSDDIGRGLWEVRLSPGKGRGVFAVVDLPKGTRLLVEAPLFAVAPPPLVPGVGFALAAMQPTVEDAFARLNPSQQDEFLSCHEVQFPGEAKEDEEDAARGDAKSQAADHTGPRLMRILRSNAYTMQDGRIAVYPKVALINHDCRPNVVNTDRARDGRRVIVATRDIAAGEEVLTTYIPLLASTAARRARLAQYGFHCGCAACRQGDAAARGSMADTAAADDDNDDDNDEQREHMGNVLEVLEKTLEGTDTVADGGPAVHRARSHTAAALATYVETQGFADYYVRTSRLAVEYAFRAGDGAAAVYWARKHLEHNRLADATSQEARDAETLLAFVERAQGENEKEKEN</sequence>
<feature type="region of interest" description="Disordered" evidence="1">
    <location>
        <begin position="156"/>
        <end position="178"/>
    </location>
</feature>
<evidence type="ECO:0000256" key="2">
    <source>
        <dbReference type="SAM" id="SignalP"/>
    </source>
</evidence>
<dbReference type="AlphaFoldDB" id="A0A162JFR9"/>
<organism evidence="4 5">
    <name type="scientific">Niveomyces insectorum RCEF 264</name>
    <dbReference type="NCBI Taxonomy" id="1081102"/>
    <lineage>
        <taxon>Eukaryota</taxon>
        <taxon>Fungi</taxon>
        <taxon>Dikarya</taxon>
        <taxon>Ascomycota</taxon>
        <taxon>Pezizomycotina</taxon>
        <taxon>Sordariomycetes</taxon>
        <taxon>Hypocreomycetidae</taxon>
        <taxon>Hypocreales</taxon>
        <taxon>Cordycipitaceae</taxon>
        <taxon>Niveomyces</taxon>
    </lineage>
</organism>
<evidence type="ECO:0000256" key="1">
    <source>
        <dbReference type="SAM" id="MobiDB-lite"/>
    </source>
</evidence>